<evidence type="ECO:0000313" key="3">
    <source>
        <dbReference type="Proteomes" id="UP000320176"/>
    </source>
</evidence>
<protein>
    <submittedName>
        <fullName evidence="2">Tetratricopeptide repeat protein</fullName>
    </submittedName>
</protein>
<keyword evidence="1" id="KW-0802">TPR repeat</keyword>
<dbReference type="Proteomes" id="UP000320176">
    <property type="component" value="Unassembled WGS sequence"/>
</dbReference>
<organism evidence="2 3">
    <name type="scientific">Stieleria varia</name>
    <dbReference type="NCBI Taxonomy" id="2528005"/>
    <lineage>
        <taxon>Bacteria</taxon>
        <taxon>Pseudomonadati</taxon>
        <taxon>Planctomycetota</taxon>
        <taxon>Planctomycetia</taxon>
        <taxon>Pirellulales</taxon>
        <taxon>Pirellulaceae</taxon>
        <taxon>Stieleria</taxon>
    </lineage>
</organism>
<dbReference type="SUPFAM" id="SSF48452">
    <property type="entry name" value="TPR-like"/>
    <property type="match status" value="1"/>
</dbReference>
<comment type="caution">
    <text evidence="2">The sequence shown here is derived from an EMBL/GenBank/DDBJ whole genome shotgun (WGS) entry which is preliminary data.</text>
</comment>
<dbReference type="EMBL" id="SJPN01000001">
    <property type="protein sequence ID" value="TWU08417.1"/>
    <property type="molecule type" value="Genomic_DNA"/>
</dbReference>
<keyword evidence="3" id="KW-1185">Reference proteome</keyword>
<reference evidence="2 3" key="1">
    <citation type="submission" date="2019-02" db="EMBL/GenBank/DDBJ databases">
        <title>Deep-cultivation of Planctomycetes and their phenomic and genomic characterization uncovers novel biology.</title>
        <authorList>
            <person name="Wiegand S."/>
            <person name="Jogler M."/>
            <person name="Boedeker C."/>
            <person name="Pinto D."/>
            <person name="Vollmers J."/>
            <person name="Rivas-Marin E."/>
            <person name="Kohn T."/>
            <person name="Peeters S.H."/>
            <person name="Heuer A."/>
            <person name="Rast P."/>
            <person name="Oberbeckmann S."/>
            <person name="Bunk B."/>
            <person name="Jeske O."/>
            <person name="Meyerdierks A."/>
            <person name="Storesund J.E."/>
            <person name="Kallscheuer N."/>
            <person name="Luecker S."/>
            <person name="Lage O.M."/>
            <person name="Pohl T."/>
            <person name="Merkel B.J."/>
            <person name="Hornburger P."/>
            <person name="Mueller R.-W."/>
            <person name="Bruemmer F."/>
            <person name="Labrenz M."/>
            <person name="Spormann A.M."/>
            <person name="Op Den Camp H."/>
            <person name="Overmann J."/>
            <person name="Amann R."/>
            <person name="Jetten M.S.M."/>
            <person name="Mascher T."/>
            <person name="Medema M.H."/>
            <person name="Devos D.P."/>
            <person name="Kaster A.-K."/>
            <person name="Ovreas L."/>
            <person name="Rohde M."/>
            <person name="Galperin M.Y."/>
            <person name="Jogler C."/>
        </authorList>
    </citation>
    <scope>NUCLEOTIDE SEQUENCE [LARGE SCALE GENOMIC DNA]</scope>
    <source>
        <strain evidence="2 3">Pla52n</strain>
    </source>
</reference>
<name>A0A5C6B9M2_9BACT</name>
<dbReference type="PROSITE" id="PS50005">
    <property type="entry name" value="TPR"/>
    <property type="match status" value="1"/>
</dbReference>
<accession>A0A5C6B9M2</accession>
<sequence>MNSTDPKYLAAQLVNLAFDDVSRGDFRAAKSKLEKSLQLNERCADAHSEYALVLLKLDQHPKAEFHIMRAIELEPRSPKFWLALAKWHFDIKQFDQASKSVLVAEAIDPNFPSVALAKMHILNARGGSPQSIEALGEQARQIYNQTGKRADGTKLQMGDIERFLTL</sequence>
<dbReference type="InterPro" id="IPR019734">
    <property type="entry name" value="TPR_rpt"/>
</dbReference>
<dbReference type="OrthoDB" id="1112543at2"/>
<evidence type="ECO:0000313" key="2">
    <source>
        <dbReference type="EMBL" id="TWU08417.1"/>
    </source>
</evidence>
<dbReference type="InterPro" id="IPR011990">
    <property type="entry name" value="TPR-like_helical_dom_sf"/>
</dbReference>
<dbReference type="SMART" id="SM00028">
    <property type="entry name" value="TPR"/>
    <property type="match status" value="3"/>
</dbReference>
<dbReference type="AlphaFoldDB" id="A0A5C6B9M2"/>
<proteinExistence type="predicted"/>
<evidence type="ECO:0000256" key="1">
    <source>
        <dbReference type="PROSITE-ProRule" id="PRU00339"/>
    </source>
</evidence>
<dbReference type="RefSeq" id="WP_146518463.1">
    <property type="nucleotide sequence ID" value="NZ_CP151726.1"/>
</dbReference>
<gene>
    <name evidence="2" type="ORF">Pla52n_10000</name>
</gene>
<dbReference type="Gene3D" id="1.25.40.10">
    <property type="entry name" value="Tetratricopeptide repeat domain"/>
    <property type="match status" value="1"/>
</dbReference>
<feature type="repeat" description="TPR" evidence="1">
    <location>
        <begin position="44"/>
        <end position="77"/>
    </location>
</feature>